<protein>
    <recommendedName>
        <fullName evidence="2">Protein kinase domain-containing protein</fullName>
    </recommendedName>
</protein>
<reference evidence="3" key="1">
    <citation type="submission" date="2016-10" db="EMBL/GenBank/DDBJ databases">
        <authorList>
            <person name="Benchimol M."/>
            <person name="Almeida L.G."/>
            <person name="Vasconcelos A.T."/>
            <person name="Perreira-Neves A."/>
            <person name="Rosa I.A."/>
            <person name="Tasca T."/>
            <person name="Bogo M.R."/>
            <person name="de Souza W."/>
        </authorList>
    </citation>
    <scope>NUCLEOTIDE SEQUENCE [LARGE SCALE GENOMIC DNA]</scope>
    <source>
        <strain evidence="3">K</strain>
    </source>
</reference>
<dbReference type="GO" id="GO:0005524">
    <property type="term" value="F:ATP binding"/>
    <property type="evidence" value="ECO:0007669"/>
    <property type="project" value="InterPro"/>
</dbReference>
<dbReference type="PROSITE" id="PS50011">
    <property type="entry name" value="PROTEIN_KINASE_DOM"/>
    <property type="match status" value="1"/>
</dbReference>
<dbReference type="Pfam" id="PF08238">
    <property type="entry name" value="Sel1"/>
    <property type="match status" value="6"/>
</dbReference>
<dbReference type="InterPro" id="IPR000719">
    <property type="entry name" value="Prot_kinase_dom"/>
</dbReference>
<sequence>MLLSDFICEPNDYKKIKVIGQSSYGVVYLVRKKNTNEEYALKESKTKLNNTLDVKKFFSEIDNLKAGDNPGILKIMGFNLFSFKYEKKPIIITEYMPNGTLYDMLIKENNNEAPPEWTPTKKIICILGIALGMKYLHSQNIIHRDLKPQNVLLDKNFYPKICDFGISRVLGDGELATTITGTPTFMAPEMFKGESYTKSIDVYSFSMIFYQIFSNCLTLFMARDYSDLQRKVLNGQRPDLDRIKSEPFKLLLNEMWCENSSSRKTFPEIVSFLLQVLIAKNDRISYFGDIEIDYEEIKNYLSLYGIEIQYKETGKREISSTTPINSSLNLIHIYSDELSESTNSSQKTEDTNPKILKPSYSSVATNTDIIVSDANFRFEGENMRIDDGINDDIYEFIMKNPKGYTQYLQKRADEGDVDGLRLYGSMLFIGAGVDQSFTKSIQCFKKNSEKPDSRSRNIYGKALEKGFGINQNPYSAIIQYKLSAQQNDSNGMVLYGTALQRQNPPNYEDSARYLRCAAEHGNTAGMVFYGIMLENGQGVVKDCNEAFRYYQMAAERGEPRGMVHCGYIHEKGLNNNNQPNLEKAIRLYKLAADQGDLIGMEYYGYALENGICVEKNETDALNYYKMAVSAGNTGAQEKLKNLLARIVKS</sequence>
<dbReference type="PANTHER" id="PTHR11102">
    <property type="entry name" value="SEL-1-LIKE PROTEIN"/>
    <property type="match status" value="1"/>
</dbReference>
<dbReference type="InterPro" id="IPR008271">
    <property type="entry name" value="Ser/Thr_kinase_AS"/>
</dbReference>
<dbReference type="InterPro" id="IPR011990">
    <property type="entry name" value="TPR-like_helical_dom_sf"/>
</dbReference>
<name>A0A1J4JXX6_9EUKA</name>
<dbReference type="OrthoDB" id="4062651at2759"/>
<comment type="caution">
    <text evidence="3">The sequence shown here is derived from an EMBL/GenBank/DDBJ whole genome shotgun (WGS) entry which is preliminary data.</text>
</comment>
<evidence type="ECO:0000259" key="2">
    <source>
        <dbReference type="PROSITE" id="PS50011"/>
    </source>
</evidence>
<gene>
    <name evidence="3" type="ORF">TRFO_28554</name>
</gene>
<comment type="similarity">
    <text evidence="1">Belongs to the sel-1 family.</text>
</comment>
<dbReference type="InterPro" id="IPR006597">
    <property type="entry name" value="Sel1-like"/>
</dbReference>
<evidence type="ECO:0000313" key="3">
    <source>
        <dbReference type="EMBL" id="OHT04015.1"/>
    </source>
</evidence>
<dbReference type="Gene3D" id="1.25.40.10">
    <property type="entry name" value="Tetratricopeptide repeat domain"/>
    <property type="match status" value="1"/>
</dbReference>
<evidence type="ECO:0000313" key="4">
    <source>
        <dbReference type="Proteomes" id="UP000179807"/>
    </source>
</evidence>
<evidence type="ECO:0000256" key="1">
    <source>
        <dbReference type="ARBA" id="ARBA00038101"/>
    </source>
</evidence>
<organism evidence="3 4">
    <name type="scientific">Tritrichomonas foetus</name>
    <dbReference type="NCBI Taxonomy" id="1144522"/>
    <lineage>
        <taxon>Eukaryota</taxon>
        <taxon>Metamonada</taxon>
        <taxon>Parabasalia</taxon>
        <taxon>Tritrichomonadida</taxon>
        <taxon>Tritrichomonadidae</taxon>
        <taxon>Tritrichomonas</taxon>
    </lineage>
</organism>
<dbReference type="Proteomes" id="UP000179807">
    <property type="component" value="Unassembled WGS sequence"/>
</dbReference>
<dbReference type="SUPFAM" id="SSF81901">
    <property type="entry name" value="HCP-like"/>
    <property type="match status" value="2"/>
</dbReference>
<dbReference type="Pfam" id="PF00069">
    <property type="entry name" value="Pkinase"/>
    <property type="match status" value="1"/>
</dbReference>
<dbReference type="Gene3D" id="1.10.510.10">
    <property type="entry name" value="Transferase(Phosphotransferase) domain 1"/>
    <property type="match status" value="1"/>
</dbReference>
<dbReference type="VEuPathDB" id="TrichDB:TRFO_28554"/>
<dbReference type="InterPro" id="IPR011009">
    <property type="entry name" value="Kinase-like_dom_sf"/>
</dbReference>
<dbReference type="AlphaFoldDB" id="A0A1J4JXX6"/>
<feature type="domain" description="Protein kinase" evidence="2">
    <location>
        <begin position="13"/>
        <end position="278"/>
    </location>
</feature>
<dbReference type="GO" id="GO:0004672">
    <property type="term" value="F:protein kinase activity"/>
    <property type="evidence" value="ECO:0007669"/>
    <property type="project" value="InterPro"/>
</dbReference>
<dbReference type="SMART" id="SM00671">
    <property type="entry name" value="SEL1"/>
    <property type="match status" value="6"/>
</dbReference>
<dbReference type="RefSeq" id="XP_068357151.1">
    <property type="nucleotide sequence ID" value="XM_068506245.1"/>
</dbReference>
<dbReference type="EMBL" id="MLAK01000808">
    <property type="protein sequence ID" value="OHT04015.1"/>
    <property type="molecule type" value="Genomic_DNA"/>
</dbReference>
<keyword evidence="4" id="KW-1185">Reference proteome</keyword>
<proteinExistence type="inferred from homology"/>
<dbReference type="SUPFAM" id="SSF56112">
    <property type="entry name" value="Protein kinase-like (PK-like)"/>
    <property type="match status" value="1"/>
</dbReference>
<dbReference type="PANTHER" id="PTHR11102:SF160">
    <property type="entry name" value="ERAD-ASSOCIATED E3 UBIQUITIN-PROTEIN LIGASE COMPONENT HRD3"/>
    <property type="match status" value="1"/>
</dbReference>
<dbReference type="PROSITE" id="PS00108">
    <property type="entry name" value="PROTEIN_KINASE_ST"/>
    <property type="match status" value="1"/>
</dbReference>
<dbReference type="InterPro" id="IPR050767">
    <property type="entry name" value="Sel1_AlgK"/>
</dbReference>
<dbReference type="SMART" id="SM00220">
    <property type="entry name" value="S_TKc"/>
    <property type="match status" value="1"/>
</dbReference>
<dbReference type="GeneID" id="94840949"/>
<accession>A0A1J4JXX6</accession>